<dbReference type="CDD" id="cd13582">
    <property type="entry name" value="PBP2_AlgQ_like_3"/>
    <property type="match status" value="1"/>
</dbReference>
<dbReference type="PANTHER" id="PTHR43649:SF12">
    <property type="entry name" value="DIACETYLCHITOBIOSE BINDING PROTEIN DASA"/>
    <property type="match status" value="1"/>
</dbReference>
<sequence length="556" mass="64899">MSKRLKVVATLICMVFILSNVLLVGTSTSNSVKAASSSQQVKVLTFFYGDSNADPHPDLFSTPVGKELTKLTGVRLKIEYLAGQDEATKIGLMLASGDLPDLIHGHQEHGKLIEAGVLVPLDNYIQKYGKYCKQIYSAKDLKRLRQKDGHIYFLSPYRNEITPDLKPDGFWLPIDLLEKAKWPKVRYWEDYLQLIRDYVKKNPKIEGKPTIGFTFITESWRFFTLTNPPSYLMGYQNDGDVIVDPKTYQAKVYATMEESKRYYRDLNKLWKEGLIDKEVFVQNYDTYLSKIAQGRVVGFYDQWWQFGYDAEASLKNAKKYNRMHISFPVVYKGVQRARYLMIQPIGARDGISITKKCKDPLTAFKFLDTLCSLEAQKLMYWGIKGVDYSVDKNGKMYLTDKQKKQREDPVYRKKQGLGYWWVFPHAYLKLQDGNYREPGFDPDYVYKNFSPAEKKVLDAYKAKTFMQPPFTDTPLETPYGFAWEINIPADRTDVTIATQKMSEVQRKYLPQLVMAKSDSDFERIWKEYVKAFEKTNYKVYEKFKTEMIQWRVKNWN</sequence>
<dbReference type="KEGG" id="ccha:ELD05_04175"/>
<name>A0A3T0D4G2_9FIRM</name>
<proteinExistence type="predicted"/>
<dbReference type="PANTHER" id="PTHR43649">
    <property type="entry name" value="ARABINOSE-BINDING PROTEIN-RELATED"/>
    <property type="match status" value="1"/>
</dbReference>
<evidence type="ECO:0000313" key="1">
    <source>
        <dbReference type="EMBL" id="AZT89912.1"/>
    </source>
</evidence>
<keyword evidence="2" id="KW-1185">Reference proteome</keyword>
<dbReference type="RefSeq" id="WP_127351479.1">
    <property type="nucleotide sequence ID" value="NZ_CP034791.1"/>
</dbReference>
<dbReference type="Pfam" id="PF13416">
    <property type="entry name" value="SBP_bac_8"/>
    <property type="match status" value="1"/>
</dbReference>
<accession>A0A3T0D4G2</accession>
<dbReference type="AlphaFoldDB" id="A0A3T0D4G2"/>
<reference evidence="1 2" key="1">
    <citation type="submission" date="2018-12" db="EMBL/GenBank/DDBJ databases">
        <title>Genome sequence from the cellulolytic species, Caldicellulosiruptor changbaiensis.</title>
        <authorList>
            <person name="Blumer-Schuette S.E."/>
            <person name="Mendoza C."/>
        </authorList>
    </citation>
    <scope>NUCLEOTIDE SEQUENCE [LARGE SCALE GENOMIC DNA]</scope>
    <source>
        <strain evidence="1 2">CBS-Z</strain>
    </source>
</reference>
<evidence type="ECO:0000313" key="2">
    <source>
        <dbReference type="Proteomes" id="UP000282930"/>
    </source>
</evidence>
<dbReference type="SUPFAM" id="SSF53850">
    <property type="entry name" value="Periplasmic binding protein-like II"/>
    <property type="match status" value="1"/>
</dbReference>
<dbReference type="Gene3D" id="3.40.190.10">
    <property type="entry name" value="Periplasmic binding protein-like II"/>
    <property type="match status" value="2"/>
</dbReference>
<dbReference type="EMBL" id="CP034791">
    <property type="protein sequence ID" value="AZT89912.1"/>
    <property type="molecule type" value="Genomic_DNA"/>
</dbReference>
<dbReference type="Proteomes" id="UP000282930">
    <property type="component" value="Chromosome"/>
</dbReference>
<gene>
    <name evidence="1" type="ORF">ELD05_04175</name>
</gene>
<dbReference type="InterPro" id="IPR006059">
    <property type="entry name" value="SBP"/>
</dbReference>
<dbReference type="InterPro" id="IPR050490">
    <property type="entry name" value="Bact_solute-bd_prot1"/>
</dbReference>
<organism evidence="1 2">
    <name type="scientific">Caldicellulosiruptor changbaiensis</name>
    <dbReference type="NCBI Taxonomy" id="1222016"/>
    <lineage>
        <taxon>Bacteria</taxon>
        <taxon>Bacillati</taxon>
        <taxon>Bacillota</taxon>
        <taxon>Bacillota incertae sedis</taxon>
        <taxon>Caldicellulosiruptorales</taxon>
        <taxon>Caldicellulosiruptoraceae</taxon>
        <taxon>Caldicellulosiruptor</taxon>
    </lineage>
</organism>
<protein>
    <submittedName>
        <fullName evidence="1">Extracellular solute-binding protein</fullName>
    </submittedName>
</protein>